<dbReference type="EMBL" id="JACAZE010000006">
    <property type="protein sequence ID" value="KAF7313719.1"/>
    <property type="molecule type" value="Genomic_DNA"/>
</dbReference>
<dbReference type="GO" id="GO:0016705">
    <property type="term" value="F:oxidoreductase activity, acting on paired donors, with incorporation or reduction of molecular oxygen"/>
    <property type="evidence" value="ECO:0007669"/>
    <property type="project" value="InterPro"/>
</dbReference>
<comment type="subcellular location">
    <subcellularLocation>
        <location evidence="2">Membrane</location>
    </subcellularLocation>
</comment>
<name>A0A8H6WIP2_MYCCL</name>
<dbReference type="OrthoDB" id="1470350at2759"/>
<keyword evidence="8 14" id="KW-1133">Transmembrane helix</keyword>
<comment type="caution">
    <text evidence="15">The sequence shown here is derived from an EMBL/GenBank/DDBJ whole genome shotgun (WGS) entry which is preliminary data.</text>
</comment>
<dbReference type="PANTHER" id="PTHR24305">
    <property type="entry name" value="CYTOCHROME P450"/>
    <property type="match status" value="1"/>
</dbReference>
<evidence type="ECO:0000256" key="10">
    <source>
        <dbReference type="ARBA" id="ARBA00023004"/>
    </source>
</evidence>
<keyword evidence="6 14" id="KW-0812">Transmembrane</keyword>
<accession>A0A8H6WIP2</accession>
<evidence type="ECO:0000256" key="12">
    <source>
        <dbReference type="ARBA" id="ARBA00023136"/>
    </source>
</evidence>
<evidence type="ECO:0000256" key="7">
    <source>
        <dbReference type="ARBA" id="ARBA00022723"/>
    </source>
</evidence>
<comment type="pathway">
    <text evidence="3">Secondary metabolite biosynthesis; terpenoid biosynthesis.</text>
</comment>
<dbReference type="Proteomes" id="UP000613580">
    <property type="component" value="Unassembled WGS sequence"/>
</dbReference>
<keyword evidence="11" id="KW-0503">Monooxygenase</keyword>
<keyword evidence="7 13" id="KW-0479">Metal-binding</keyword>
<dbReference type="PRINTS" id="PR00385">
    <property type="entry name" value="P450"/>
</dbReference>
<dbReference type="Pfam" id="PF00067">
    <property type="entry name" value="p450"/>
    <property type="match status" value="1"/>
</dbReference>
<evidence type="ECO:0008006" key="17">
    <source>
        <dbReference type="Google" id="ProtNLM"/>
    </source>
</evidence>
<dbReference type="InterPro" id="IPR036396">
    <property type="entry name" value="Cyt_P450_sf"/>
</dbReference>
<dbReference type="GO" id="GO:0016020">
    <property type="term" value="C:membrane"/>
    <property type="evidence" value="ECO:0007669"/>
    <property type="project" value="UniProtKB-SubCell"/>
</dbReference>
<sequence>MSSTTTIFSSASLPFAMPVFSVGGSLVVLFMTLFAYILFQALHYLYRDWTFTLRHIGAPKSPSWLTGNFGEMMADPERTDKWRREFGANFTFTTLFGVRELHTSDTRAIAHVFANPDLYQKSPITLANMRRLLGHGLLSIESAEHKRQRRILTQAFGPSSIRLFTDTFVEKASTLRDIWANQLSENGGTATIDAFDWLRRMTLDVIGEAGFGYEFHALSANDTRAESEKLEDLFTEVLHSPKAPRNIMFRLAQNIYPILRLIPLPGTRVLHALRTKMDAIGYQILARSKAAIIRGATDKSLGERRDLLSILLKANMSPDIKESQRMTDAEAVGQIPTFLFAGHETTASAISWALHALSVNTAAQSKLRAEFLDLAARSPRPTIDELAALPYLELILRETLRLHPPAVAAQRMAMKDDVLPLGRTYIDNDGREYDSLPLRKGQLIHIPVKAVHTDKSIWGPDAEEFIPERWDKLPEAVSSIPGVYANLLTFLGGPHSCIGYRFSMAEFRVTLFTLICAFELSNVADIGGTSTGLQKPMVRSEPQRGSCLPLGIKPFVA</sequence>
<dbReference type="AlphaFoldDB" id="A0A8H6WIP2"/>
<gene>
    <name evidence="15" type="ORF">HMN09_00528900</name>
</gene>
<feature type="binding site" description="axial binding residue" evidence="13">
    <location>
        <position position="497"/>
    </location>
    <ligand>
        <name>heme</name>
        <dbReference type="ChEBI" id="CHEBI:30413"/>
    </ligand>
    <ligandPart>
        <name>Fe</name>
        <dbReference type="ChEBI" id="CHEBI:18248"/>
    </ligandPart>
</feature>
<evidence type="ECO:0000256" key="9">
    <source>
        <dbReference type="ARBA" id="ARBA00023002"/>
    </source>
</evidence>
<evidence type="ECO:0000256" key="2">
    <source>
        <dbReference type="ARBA" id="ARBA00004370"/>
    </source>
</evidence>
<dbReference type="Gene3D" id="1.10.630.10">
    <property type="entry name" value="Cytochrome P450"/>
    <property type="match status" value="1"/>
</dbReference>
<dbReference type="InterPro" id="IPR001128">
    <property type="entry name" value="Cyt_P450"/>
</dbReference>
<dbReference type="GO" id="GO:0020037">
    <property type="term" value="F:heme binding"/>
    <property type="evidence" value="ECO:0007669"/>
    <property type="project" value="InterPro"/>
</dbReference>
<keyword evidence="10 13" id="KW-0408">Iron</keyword>
<evidence type="ECO:0000313" key="16">
    <source>
        <dbReference type="Proteomes" id="UP000613580"/>
    </source>
</evidence>
<feature type="transmembrane region" description="Helical" evidence="14">
    <location>
        <begin position="15"/>
        <end position="39"/>
    </location>
</feature>
<dbReference type="InterPro" id="IPR002403">
    <property type="entry name" value="Cyt_P450_E_grp-IV"/>
</dbReference>
<evidence type="ECO:0000256" key="1">
    <source>
        <dbReference type="ARBA" id="ARBA00001971"/>
    </source>
</evidence>
<comment type="similarity">
    <text evidence="4">Belongs to the cytochrome P450 family.</text>
</comment>
<evidence type="ECO:0000313" key="15">
    <source>
        <dbReference type="EMBL" id="KAF7313719.1"/>
    </source>
</evidence>
<evidence type="ECO:0000256" key="4">
    <source>
        <dbReference type="ARBA" id="ARBA00010617"/>
    </source>
</evidence>
<dbReference type="PRINTS" id="PR00465">
    <property type="entry name" value="EP450IV"/>
</dbReference>
<keyword evidence="9" id="KW-0560">Oxidoreductase</keyword>
<keyword evidence="5 13" id="KW-0349">Heme</keyword>
<dbReference type="SUPFAM" id="SSF48264">
    <property type="entry name" value="Cytochrome P450"/>
    <property type="match status" value="1"/>
</dbReference>
<dbReference type="GO" id="GO:0004497">
    <property type="term" value="F:monooxygenase activity"/>
    <property type="evidence" value="ECO:0007669"/>
    <property type="project" value="UniProtKB-KW"/>
</dbReference>
<dbReference type="GO" id="GO:0005506">
    <property type="term" value="F:iron ion binding"/>
    <property type="evidence" value="ECO:0007669"/>
    <property type="project" value="InterPro"/>
</dbReference>
<evidence type="ECO:0000256" key="6">
    <source>
        <dbReference type="ARBA" id="ARBA00022692"/>
    </source>
</evidence>
<evidence type="ECO:0000256" key="11">
    <source>
        <dbReference type="ARBA" id="ARBA00023033"/>
    </source>
</evidence>
<evidence type="ECO:0000256" key="13">
    <source>
        <dbReference type="PIRSR" id="PIRSR602403-1"/>
    </source>
</evidence>
<protein>
    <recommendedName>
        <fullName evidence="17">Cytochrome P450</fullName>
    </recommendedName>
</protein>
<evidence type="ECO:0000256" key="5">
    <source>
        <dbReference type="ARBA" id="ARBA00022617"/>
    </source>
</evidence>
<proteinExistence type="inferred from homology"/>
<keyword evidence="12 14" id="KW-0472">Membrane</keyword>
<reference evidence="15" key="1">
    <citation type="submission" date="2020-05" db="EMBL/GenBank/DDBJ databases">
        <title>Mycena genomes resolve the evolution of fungal bioluminescence.</title>
        <authorList>
            <person name="Tsai I.J."/>
        </authorList>
    </citation>
    <scope>NUCLEOTIDE SEQUENCE</scope>
    <source>
        <strain evidence="15">110903Hualien_Pintung</strain>
    </source>
</reference>
<comment type="cofactor">
    <cofactor evidence="1 13">
        <name>heme</name>
        <dbReference type="ChEBI" id="CHEBI:30413"/>
    </cofactor>
</comment>
<dbReference type="PANTHER" id="PTHR24305:SF166">
    <property type="entry name" value="CYTOCHROME P450 12A4, MITOCHONDRIAL-RELATED"/>
    <property type="match status" value="1"/>
</dbReference>
<evidence type="ECO:0000256" key="3">
    <source>
        <dbReference type="ARBA" id="ARBA00004721"/>
    </source>
</evidence>
<keyword evidence="16" id="KW-1185">Reference proteome</keyword>
<dbReference type="InterPro" id="IPR050121">
    <property type="entry name" value="Cytochrome_P450_monoxygenase"/>
</dbReference>
<organism evidence="15 16">
    <name type="scientific">Mycena chlorophos</name>
    <name type="common">Agaric fungus</name>
    <name type="synonym">Agaricus chlorophos</name>
    <dbReference type="NCBI Taxonomy" id="658473"/>
    <lineage>
        <taxon>Eukaryota</taxon>
        <taxon>Fungi</taxon>
        <taxon>Dikarya</taxon>
        <taxon>Basidiomycota</taxon>
        <taxon>Agaricomycotina</taxon>
        <taxon>Agaricomycetes</taxon>
        <taxon>Agaricomycetidae</taxon>
        <taxon>Agaricales</taxon>
        <taxon>Marasmiineae</taxon>
        <taxon>Mycenaceae</taxon>
        <taxon>Mycena</taxon>
    </lineage>
</organism>
<evidence type="ECO:0000256" key="14">
    <source>
        <dbReference type="SAM" id="Phobius"/>
    </source>
</evidence>
<evidence type="ECO:0000256" key="8">
    <source>
        <dbReference type="ARBA" id="ARBA00022989"/>
    </source>
</evidence>